<dbReference type="EMBL" id="HBFN01004956">
    <property type="protein sequence ID" value="CAD8782769.1"/>
    <property type="molecule type" value="Transcribed_RNA"/>
</dbReference>
<evidence type="ECO:0000313" key="1">
    <source>
        <dbReference type="EMBL" id="CAD8782769.1"/>
    </source>
</evidence>
<dbReference type="AlphaFoldDB" id="A0A7S0V7U9"/>
<proteinExistence type="predicted"/>
<reference evidence="1" key="1">
    <citation type="submission" date="2021-01" db="EMBL/GenBank/DDBJ databases">
        <authorList>
            <person name="Corre E."/>
            <person name="Pelletier E."/>
            <person name="Niang G."/>
            <person name="Scheremetjew M."/>
            <person name="Finn R."/>
            <person name="Kale V."/>
            <person name="Holt S."/>
            <person name="Cochrane G."/>
            <person name="Meng A."/>
            <person name="Brown T."/>
            <person name="Cohen L."/>
        </authorList>
    </citation>
    <scope>NUCLEOTIDE SEQUENCE</scope>
    <source>
        <strain evidence="1">CCMP443</strain>
    </source>
</reference>
<name>A0A7S0V7U9_9CRYP</name>
<sequence length="318" mass="34740">MSAEAVKKSADASDSDEGCCEEWMLEEIARASSNALNASDFRMPLKVHNELFIAGQIDDSSVAEIHSQGIKSIFNLREAGEEGYTEPPQGLEASITKTHYPLPADGTWNDSSLDKLLAELDKCAKPSLVYCKTGPRAAAVAFAHLATRTRFNCGKLDGRNEFSPQAMSVLDKAVCGPDQSDCHMRSFVEEYVKKKVALADGRPGMVQLPGNVWTSGQLTEEEYKEVQKDLGIVCVLNMRPFSEAGEFGLGVLAREPEIIKELGMEYHALPVPKSGPYEPELIAKVGEMVRSLPRPLLIHCRTGRRVRDIVGNSGACDP</sequence>
<gene>
    <name evidence="1" type="ORF">HTEP1355_LOCUS2964</name>
</gene>
<protein>
    <submittedName>
        <fullName evidence="1">Uncharacterized protein</fullName>
    </submittedName>
</protein>
<accession>A0A7S0V7U9</accession>
<dbReference type="Gene3D" id="3.90.190.10">
    <property type="entry name" value="Protein tyrosine phosphatase superfamily"/>
    <property type="match status" value="2"/>
</dbReference>
<dbReference type="InterPro" id="IPR029021">
    <property type="entry name" value="Prot-tyrosine_phosphatase-like"/>
</dbReference>
<organism evidence="1">
    <name type="scientific">Hemiselmis tepida</name>
    <dbReference type="NCBI Taxonomy" id="464990"/>
    <lineage>
        <taxon>Eukaryota</taxon>
        <taxon>Cryptophyceae</taxon>
        <taxon>Cryptomonadales</taxon>
        <taxon>Hemiselmidaceae</taxon>
        <taxon>Hemiselmis</taxon>
    </lineage>
</organism>
<dbReference type="SUPFAM" id="SSF52799">
    <property type="entry name" value="(Phosphotyrosine protein) phosphatases II"/>
    <property type="match status" value="2"/>
</dbReference>